<sequence length="55" mass="6167">MGFFDFVMFVSFVIALVVGPFVVGSCNPVLWVFYLSLCTMLTPIIGIPVYKAIFR</sequence>
<feature type="transmembrane region" description="Helical" evidence="1">
    <location>
        <begin position="7"/>
        <end position="23"/>
    </location>
</feature>
<dbReference type="EMBL" id="BK015044">
    <property type="protein sequence ID" value="DAD88622.1"/>
    <property type="molecule type" value="Genomic_DNA"/>
</dbReference>
<proteinExistence type="predicted"/>
<feature type="transmembrane region" description="Helical" evidence="1">
    <location>
        <begin position="29"/>
        <end position="50"/>
    </location>
</feature>
<name>A0A8S5N1Z1_9CAUD</name>
<evidence type="ECO:0000313" key="2">
    <source>
        <dbReference type="EMBL" id="DAD88622.1"/>
    </source>
</evidence>
<organism evidence="2">
    <name type="scientific">Siphoviridae sp. ctYWp4</name>
    <dbReference type="NCBI Taxonomy" id="2826377"/>
    <lineage>
        <taxon>Viruses</taxon>
        <taxon>Duplodnaviria</taxon>
        <taxon>Heunggongvirae</taxon>
        <taxon>Uroviricota</taxon>
        <taxon>Caudoviricetes</taxon>
    </lineage>
</organism>
<protein>
    <submittedName>
        <fullName evidence="2">Uncharacterized protein</fullName>
    </submittedName>
</protein>
<reference evidence="2" key="1">
    <citation type="journal article" date="2021" name="Proc. Natl. Acad. Sci. U.S.A.">
        <title>A Catalog of Tens of Thousands of Viruses from Human Metagenomes Reveals Hidden Associations with Chronic Diseases.</title>
        <authorList>
            <person name="Tisza M.J."/>
            <person name="Buck C.B."/>
        </authorList>
    </citation>
    <scope>NUCLEOTIDE SEQUENCE</scope>
    <source>
        <strain evidence="2">CtYWp4</strain>
    </source>
</reference>
<keyword evidence="1" id="KW-0472">Membrane</keyword>
<keyword evidence="1" id="KW-1133">Transmembrane helix</keyword>
<evidence type="ECO:0000256" key="1">
    <source>
        <dbReference type="SAM" id="Phobius"/>
    </source>
</evidence>
<accession>A0A8S5N1Z1</accession>
<keyword evidence="1" id="KW-0812">Transmembrane</keyword>